<dbReference type="InterPro" id="IPR055348">
    <property type="entry name" value="DctQ"/>
</dbReference>
<comment type="similarity">
    <text evidence="7">Belongs to the TRAP transporter small permease family.</text>
</comment>
<dbReference type="AlphaFoldDB" id="A0A3Q8XLZ4"/>
<dbReference type="Proteomes" id="UP000268192">
    <property type="component" value="Chromosome"/>
</dbReference>
<comment type="subunit">
    <text evidence="7">The complex comprises the extracytoplasmic solute receptor protein and the two transmembrane proteins.</text>
</comment>
<evidence type="ECO:0000256" key="7">
    <source>
        <dbReference type="RuleBase" id="RU369079"/>
    </source>
</evidence>
<dbReference type="OrthoDB" id="6183232at2"/>
<protein>
    <recommendedName>
        <fullName evidence="7">TRAP transporter small permease protein</fullName>
    </recommendedName>
</protein>
<feature type="transmembrane region" description="Helical" evidence="7">
    <location>
        <begin position="134"/>
        <end position="156"/>
    </location>
</feature>
<keyword evidence="5 7" id="KW-1133">Transmembrane helix</keyword>
<keyword evidence="2 7" id="KW-0813">Transport</keyword>
<proteinExistence type="inferred from homology"/>
<keyword evidence="4 7" id="KW-0812">Transmembrane</keyword>
<evidence type="ECO:0000256" key="2">
    <source>
        <dbReference type="ARBA" id="ARBA00022448"/>
    </source>
</evidence>
<keyword evidence="7" id="KW-0997">Cell inner membrane</keyword>
<dbReference type="GO" id="GO:0022857">
    <property type="term" value="F:transmembrane transporter activity"/>
    <property type="evidence" value="ECO:0007669"/>
    <property type="project" value="UniProtKB-UniRule"/>
</dbReference>
<feature type="domain" description="Tripartite ATP-independent periplasmic transporters DctQ component" evidence="8">
    <location>
        <begin position="26"/>
        <end position="159"/>
    </location>
</feature>
<evidence type="ECO:0000313" key="9">
    <source>
        <dbReference type="EMBL" id="AZN70664.1"/>
    </source>
</evidence>
<organism evidence="9 10">
    <name type="scientific">Georhizobium profundi</name>
    <dbReference type="NCBI Taxonomy" id="2341112"/>
    <lineage>
        <taxon>Bacteria</taxon>
        <taxon>Pseudomonadati</taxon>
        <taxon>Pseudomonadota</taxon>
        <taxon>Alphaproteobacteria</taxon>
        <taxon>Hyphomicrobiales</taxon>
        <taxon>Rhizobiaceae</taxon>
        <taxon>Georhizobium</taxon>
    </lineage>
</organism>
<keyword evidence="10" id="KW-1185">Reference proteome</keyword>
<evidence type="ECO:0000256" key="4">
    <source>
        <dbReference type="ARBA" id="ARBA00022692"/>
    </source>
</evidence>
<feature type="transmembrane region" description="Helical" evidence="7">
    <location>
        <begin position="12"/>
        <end position="33"/>
    </location>
</feature>
<gene>
    <name evidence="9" type="ORF">D5400_04685</name>
</gene>
<comment type="function">
    <text evidence="7">Part of the tripartite ATP-independent periplasmic (TRAP) transport system.</text>
</comment>
<reference evidence="9 10" key="1">
    <citation type="submission" date="2018-09" db="EMBL/GenBank/DDBJ databases">
        <title>Marinorhizobium profundi gen. nov., sp. nov., isolated from a deep-sea sediment sample from the New Britain Trench and proposal of Marinorhizobiaceae fam. nov. in the order Rhizobiales of the class Alphaproteobacteria.</title>
        <authorList>
            <person name="Cao J."/>
        </authorList>
    </citation>
    <scope>NUCLEOTIDE SEQUENCE [LARGE SCALE GENOMIC DNA]</scope>
    <source>
        <strain evidence="9 10">WS11</strain>
    </source>
</reference>
<comment type="subcellular location">
    <subcellularLocation>
        <location evidence="7">Cell inner membrane</location>
        <topology evidence="7">Multi-pass membrane protein</topology>
    </subcellularLocation>
    <subcellularLocation>
        <location evidence="1">Cell membrane</location>
        <topology evidence="1">Multi-pass membrane protein</topology>
    </subcellularLocation>
</comment>
<evidence type="ECO:0000256" key="3">
    <source>
        <dbReference type="ARBA" id="ARBA00022475"/>
    </source>
</evidence>
<dbReference type="KEGG" id="abaw:D5400_04685"/>
<evidence type="ECO:0000313" key="10">
    <source>
        <dbReference type="Proteomes" id="UP000268192"/>
    </source>
</evidence>
<name>A0A3Q8XLZ4_9HYPH</name>
<accession>A0A3Q8XLZ4</accession>
<evidence type="ECO:0000256" key="6">
    <source>
        <dbReference type="ARBA" id="ARBA00023136"/>
    </source>
</evidence>
<feature type="transmembrane region" description="Helical" evidence="7">
    <location>
        <begin position="92"/>
        <end position="114"/>
    </location>
</feature>
<dbReference type="RefSeq" id="WP_126008136.1">
    <property type="nucleotide sequence ID" value="NZ_CP032509.1"/>
</dbReference>
<dbReference type="Pfam" id="PF04290">
    <property type="entry name" value="DctQ"/>
    <property type="match status" value="1"/>
</dbReference>
<keyword evidence="6 7" id="KW-0472">Membrane</keyword>
<keyword evidence="3" id="KW-1003">Cell membrane</keyword>
<feature type="transmembrane region" description="Helical" evidence="7">
    <location>
        <begin position="53"/>
        <end position="71"/>
    </location>
</feature>
<evidence type="ECO:0000256" key="5">
    <source>
        <dbReference type="ARBA" id="ARBA00022989"/>
    </source>
</evidence>
<dbReference type="GO" id="GO:0005886">
    <property type="term" value="C:plasma membrane"/>
    <property type="evidence" value="ECO:0007669"/>
    <property type="project" value="UniProtKB-SubCell"/>
</dbReference>
<evidence type="ECO:0000259" key="8">
    <source>
        <dbReference type="Pfam" id="PF04290"/>
    </source>
</evidence>
<dbReference type="EMBL" id="CP032509">
    <property type="protein sequence ID" value="AZN70664.1"/>
    <property type="molecule type" value="Genomic_DNA"/>
</dbReference>
<evidence type="ECO:0000256" key="1">
    <source>
        <dbReference type="ARBA" id="ARBA00004651"/>
    </source>
</evidence>
<sequence>MATLEKAVRYLALTLAIAGGLALIFITLMTIVSISGRALVSVGLRPVPGDFELVEAATGFAVFSFLAWCQLNREHASVEILTMRFPPVLNRVIDVVVDALMLLVAGVLTYQHWLGTLDKLAYGETSFILRYPVWWAYALGLVGAIGFVIVAAYCLIASIRALVRPDDAPSAISQSQGPIA</sequence>